<dbReference type="EMBL" id="CADCWN010000121">
    <property type="protein sequence ID" value="CAA9567324.1"/>
    <property type="molecule type" value="Genomic_DNA"/>
</dbReference>
<feature type="compositionally biased region" description="Gly residues" evidence="1">
    <location>
        <begin position="1"/>
        <end position="12"/>
    </location>
</feature>
<feature type="non-terminal residue" evidence="2">
    <location>
        <position position="1"/>
    </location>
</feature>
<evidence type="ECO:0000256" key="1">
    <source>
        <dbReference type="SAM" id="MobiDB-lite"/>
    </source>
</evidence>
<name>A0A6J4V3C5_9BACT</name>
<protein>
    <submittedName>
        <fullName evidence="2">UDP-galactopyranose mutase</fullName>
        <ecNumber evidence="2">5.4.99.9</ecNumber>
    </submittedName>
</protein>
<proteinExistence type="predicted"/>
<sequence length="47" mass="4919">VRLPDRGGGVRGRGARRAARHPAGQAGAGGGQAPAHRGQRLRPSRRR</sequence>
<reference evidence="2" key="1">
    <citation type="submission" date="2020-02" db="EMBL/GenBank/DDBJ databases">
        <authorList>
            <person name="Meier V. D."/>
        </authorList>
    </citation>
    <scope>NUCLEOTIDE SEQUENCE</scope>
    <source>
        <strain evidence="2">AVDCRST_MAG18</strain>
    </source>
</reference>
<evidence type="ECO:0000313" key="2">
    <source>
        <dbReference type="EMBL" id="CAA9567324.1"/>
    </source>
</evidence>
<dbReference type="AlphaFoldDB" id="A0A6J4V3C5"/>
<accession>A0A6J4V3C5</accession>
<organism evidence="2">
    <name type="scientific">uncultured Thermomicrobiales bacterium</name>
    <dbReference type="NCBI Taxonomy" id="1645740"/>
    <lineage>
        <taxon>Bacteria</taxon>
        <taxon>Pseudomonadati</taxon>
        <taxon>Thermomicrobiota</taxon>
        <taxon>Thermomicrobia</taxon>
        <taxon>Thermomicrobiales</taxon>
        <taxon>environmental samples</taxon>
    </lineage>
</organism>
<gene>
    <name evidence="2" type="ORF">AVDCRST_MAG18-1594</name>
</gene>
<feature type="region of interest" description="Disordered" evidence="1">
    <location>
        <begin position="1"/>
        <end position="47"/>
    </location>
</feature>
<keyword evidence="2" id="KW-0413">Isomerase</keyword>
<feature type="compositionally biased region" description="Basic residues" evidence="1">
    <location>
        <begin position="37"/>
        <end position="47"/>
    </location>
</feature>
<dbReference type="GO" id="GO:0008767">
    <property type="term" value="F:UDP-galactopyranose mutase activity"/>
    <property type="evidence" value="ECO:0007669"/>
    <property type="project" value="UniProtKB-EC"/>
</dbReference>
<dbReference type="EC" id="5.4.99.9" evidence="2"/>
<feature type="non-terminal residue" evidence="2">
    <location>
        <position position="47"/>
    </location>
</feature>